<dbReference type="EMBL" id="KP795485">
    <property type="protein sequence ID" value="AKN36298.1"/>
    <property type="molecule type" value="Genomic_DNA"/>
</dbReference>
<reference evidence="1" key="1">
    <citation type="journal article" date="2015" name="MBio">
        <title>Eco-Evolutionary Dynamics of Episomes among Ecologically Cohesive Bacterial Populations.</title>
        <authorList>
            <person name="Xue H."/>
            <person name="Cordero O.X."/>
            <person name="Camas F.M."/>
            <person name="Trimble W."/>
            <person name="Meyer F."/>
            <person name="Guglielmini J."/>
            <person name="Rocha E.P."/>
            <person name="Polz M.F."/>
        </authorList>
    </citation>
    <scope>NUCLEOTIDE SEQUENCE</scope>
    <source>
        <strain evidence="1">FF_112</strain>
    </source>
</reference>
<evidence type="ECO:0000313" key="1">
    <source>
        <dbReference type="EMBL" id="AKN36298.1"/>
    </source>
</evidence>
<name>A0A0H3ZJX5_9VIBR</name>
<organism evidence="1">
    <name type="scientific">Vibrio tasmaniensis</name>
    <dbReference type="NCBI Taxonomy" id="212663"/>
    <lineage>
        <taxon>Bacteria</taxon>
        <taxon>Pseudomonadati</taxon>
        <taxon>Pseudomonadota</taxon>
        <taxon>Gammaproteobacteria</taxon>
        <taxon>Vibrionales</taxon>
        <taxon>Vibrionaceae</taxon>
        <taxon>Vibrio</taxon>
    </lineage>
</organism>
<accession>A0A0H3ZJX5</accession>
<dbReference type="AlphaFoldDB" id="A0A0H3ZJX5"/>
<proteinExistence type="predicted"/>
<sequence>MVFNEEKYDKILDKLSSEDFTDLNRLAYQAGIRDLIDETETISGIARKALDYTFDDNTKLHLENLHEKVDVLSMEVSGLIDTLEKINDQLDEAEQVLLENIYDDDEWD</sequence>
<protein>
    <submittedName>
        <fullName evidence="1">Uncharacterized protein</fullName>
    </submittedName>
</protein>